<comment type="caution">
    <text evidence="2">The sequence shown here is derived from an EMBL/GenBank/DDBJ whole genome shotgun (WGS) entry which is preliminary data.</text>
</comment>
<reference evidence="2 3" key="1">
    <citation type="submission" date="2022-02" db="EMBL/GenBank/DDBJ databases">
        <title>Genome sequence data of Kingella unionensis sp. nov. strain CICC 24913 (CCUG 75125).</title>
        <authorList>
            <person name="Xiao M."/>
        </authorList>
    </citation>
    <scope>NUCLEOTIDE SEQUENCE [LARGE SCALE GENOMIC DNA]</scope>
    <source>
        <strain evidence="2 3">CICC 24913</strain>
    </source>
</reference>
<protein>
    <submittedName>
        <fullName evidence="2">DUF2523 domain-containing protein</fullName>
    </submittedName>
</protein>
<evidence type="ECO:0000313" key="2">
    <source>
        <dbReference type="EMBL" id="MCG6505003.1"/>
    </source>
</evidence>
<dbReference type="RefSeq" id="WP_238748565.1">
    <property type="nucleotide sequence ID" value="NZ_JAKOOW010000072.1"/>
</dbReference>
<accession>A0ABS9NQD5</accession>
<keyword evidence="1" id="KW-0472">Membrane</keyword>
<gene>
    <name evidence="2" type="ORF">MB824_10915</name>
</gene>
<evidence type="ECO:0000256" key="1">
    <source>
        <dbReference type="SAM" id="Phobius"/>
    </source>
</evidence>
<keyword evidence="1" id="KW-0812">Transmembrane</keyword>
<feature type="transmembrane region" description="Helical" evidence="1">
    <location>
        <begin position="60"/>
        <end position="83"/>
    </location>
</feature>
<proteinExistence type="predicted"/>
<dbReference type="Proteomes" id="UP001298424">
    <property type="component" value="Unassembled WGS sequence"/>
</dbReference>
<feature type="transmembrane region" description="Helical" evidence="1">
    <location>
        <begin position="12"/>
        <end position="32"/>
    </location>
</feature>
<organism evidence="2 3">
    <name type="scientific">Kingella pumchi</name>
    <dbReference type="NCBI Taxonomy" id="2779506"/>
    <lineage>
        <taxon>Bacteria</taxon>
        <taxon>Pseudomonadati</taxon>
        <taxon>Pseudomonadota</taxon>
        <taxon>Betaproteobacteria</taxon>
        <taxon>Neisseriales</taxon>
        <taxon>Neisseriaceae</taxon>
        <taxon>Kingella</taxon>
    </lineage>
</organism>
<dbReference type="InterPro" id="IPR019670">
    <property type="entry name" value="DUF2523"/>
</dbReference>
<keyword evidence="3" id="KW-1185">Reference proteome</keyword>
<keyword evidence="1" id="KW-1133">Transmembrane helix</keyword>
<name>A0ABS9NQD5_9NEIS</name>
<dbReference type="Pfam" id="PF10734">
    <property type="entry name" value="DUF2523"/>
    <property type="match status" value="1"/>
</dbReference>
<dbReference type="EMBL" id="JAKOOW010000072">
    <property type="protein sequence ID" value="MCG6505003.1"/>
    <property type="molecule type" value="Genomic_DNA"/>
</dbReference>
<evidence type="ECO:0000313" key="3">
    <source>
        <dbReference type="Proteomes" id="UP001298424"/>
    </source>
</evidence>
<sequence>MSKLSIGTMLTSVLMTVAGKLIAALGIGAITYTGLDIIQRKFIRQALAGWNALPSDALQILLIGGVGTALNWVFGAVAFVVTYRSVSKLGTIMKGK</sequence>